<proteinExistence type="predicted"/>
<dbReference type="EMBL" id="JPKY01000002">
    <property type="protein sequence ID" value="KFH48783.1"/>
    <property type="molecule type" value="Genomic_DNA"/>
</dbReference>
<name>A0A086THF1_HAPC1</name>
<dbReference type="InterPro" id="IPR052783">
    <property type="entry name" value="Metabolic/Drug-Res_Regulator"/>
</dbReference>
<dbReference type="Pfam" id="PF00172">
    <property type="entry name" value="Zn_clus"/>
    <property type="match status" value="1"/>
</dbReference>
<evidence type="ECO:0000256" key="1">
    <source>
        <dbReference type="ARBA" id="ARBA00022723"/>
    </source>
</evidence>
<dbReference type="InterPro" id="IPR001138">
    <property type="entry name" value="Zn2Cys6_DnaBD"/>
</dbReference>
<reference evidence="6" key="1">
    <citation type="journal article" date="2014" name="Genome Announc.">
        <title>Genome sequence and annotation of Acremonium chrysogenum, producer of the beta-lactam antibiotic cephalosporin C.</title>
        <authorList>
            <person name="Terfehr D."/>
            <person name="Dahlmann T.A."/>
            <person name="Specht T."/>
            <person name="Zadra I."/>
            <person name="Kuernsteiner H."/>
            <person name="Kueck U."/>
        </authorList>
    </citation>
    <scope>NUCLEOTIDE SEQUENCE [LARGE SCALE GENOMIC DNA]</scope>
    <source>
        <strain evidence="6">ATCC 11550 / CBS 779.69 / DSM 880 / IAM 14645 / JCM 23072 / IMI 49137</strain>
    </source>
</reference>
<dbReference type="CDD" id="cd00067">
    <property type="entry name" value="GAL4"/>
    <property type="match status" value="1"/>
</dbReference>
<dbReference type="GO" id="GO:0006351">
    <property type="term" value="P:DNA-templated transcription"/>
    <property type="evidence" value="ECO:0007669"/>
    <property type="project" value="InterPro"/>
</dbReference>
<dbReference type="GO" id="GO:0003677">
    <property type="term" value="F:DNA binding"/>
    <property type="evidence" value="ECO:0007669"/>
    <property type="project" value="InterPro"/>
</dbReference>
<dbReference type="AlphaFoldDB" id="A0A086THF1"/>
<feature type="compositionally biased region" description="Low complexity" evidence="3">
    <location>
        <begin position="151"/>
        <end position="162"/>
    </location>
</feature>
<evidence type="ECO:0000259" key="4">
    <source>
        <dbReference type="PROSITE" id="PS50048"/>
    </source>
</evidence>
<dbReference type="Pfam" id="PF04082">
    <property type="entry name" value="Fungal_trans"/>
    <property type="match status" value="1"/>
</dbReference>
<feature type="region of interest" description="Disordered" evidence="3">
    <location>
        <begin position="149"/>
        <end position="198"/>
    </location>
</feature>
<feature type="domain" description="Zn(2)-C6 fungal-type" evidence="4">
    <location>
        <begin position="42"/>
        <end position="72"/>
    </location>
</feature>
<dbReference type="CDD" id="cd12148">
    <property type="entry name" value="fungal_TF_MHR"/>
    <property type="match status" value="1"/>
</dbReference>
<dbReference type="SUPFAM" id="SSF57701">
    <property type="entry name" value="Zn2/Cys6 DNA-binding domain"/>
    <property type="match status" value="1"/>
</dbReference>
<feature type="region of interest" description="Disordered" evidence="3">
    <location>
        <begin position="1"/>
        <end position="36"/>
    </location>
</feature>
<dbReference type="HOGENOM" id="CLU_007607_0_0_1"/>
<dbReference type="PROSITE" id="PS50048">
    <property type="entry name" value="ZN2_CY6_FUNGAL_2"/>
    <property type="match status" value="1"/>
</dbReference>
<feature type="region of interest" description="Disordered" evidence="3">
    <location>
        <begin position="579"/>
        <end position="606"/>
    </location>
</feature>
<dbReference type="GO" id="GO:0045944">
    <property type="term" value="P:positive regulation of transcription by RNA polymerase II"/>
    <property type="evidence" value="ECO:0007669"/>
    <property type="project" value="TreeGrafter"/>
</dbReference>
<keyword evidence="2" id="KW-0539">Nucleus</keyword>
<dbReference type="Proteomes" id="UP000029964">
    <property type="component" value="Unassembled WGS sequence"/>
</dbReference>
<sequence>MSPAKRKPSAEPPKTHDDRPGPDVSSSGGAGPATKRQRVSLACDHCRAARGRCDGGRPSCDVCLTQDRTCSYTSSTRRRGTPTGYLRAVESSLAFLLDQVPENARILERLLRHESEIFTGGTSEPSERLHKRWTTSRFRKEMWRMLVDGYPSAPESSDASASAKDEDTATEADDASRLSHLAVPPPRSQLNTPPAEDGKELRAHAVCQPNAQLPSNWRHLLDVYFAYTHCWLPILDKDAVVSVAVAFPPEGISPGQMSDVPPAQAELWAVLALASFQDAAYGGTLTASSPLTPRKIYSIARNMMPSEEKRFELPHLRALLLHSLVLMGQGSGLAAWMLIGTALRLALHLRETGDLYAGDDGSTASPGTRAFAASLVLNTFASAYLGQQTFLSVDTQELSAAIDAMGQAGETEPWTPIFGSGPPAEVNPLQNFRQLYKMGQILSALLRAGGWRSNQSQGGPTAEDLINCLDPNFSFCNSVVLGSSTPPVPSAFVLHACFLTTLTQCAPGHRASLLSSLREVVESCETQFGPCGVPPIIVCLAGTALRSRHADRMEVYERNKWERLAGSLRTVWIGRSGGHSSRLVPPSSNTATRSTDPGVPGQEGETLVKPEMPRPDLGTLLNMQITPPCLTDPSLDGSSYVGWTDEQPMGYDAFFGDLEYVWLDSSAPFLC</sequence>
<dbReference type="InterPro" id="IPR007219">
    <property type="entry name" value="XnlR_reg_dom"/>
</dbReference>
<evidence type="ECO:0000256" key="2">
    <source>
        <dbReference type="ARBA" id="ARBA00023242"/>
    </source>
</evidence>
<gene>
    <name evidence="5" type="ORF">ACRE_003320</name>
</gene>
<dbReference type="PROSITE" id="PS00463">
    <property type="entry name" value="ZN2_CY6_FUNGAL_1"/>
    <property type="match status" value="1"/>
</dbReference>
<dbReference type="STRING" id="857340.A0A086THF1"/>
<accession>A0A086THF1</accession>
<dbReference type="GO" id="GO:0008270">
    <property type="term" value="F:zinc ion binding"/>
    <property type="evidence" value="ECO:0007669"/>
    <property type="project" value="InterPro"/>
</dbReference>
<dbReference type="PANTHER" id="PTHR47655:SF2">
    <property type="entry name" value="QUINIC ACID UTILIZATION ACTIVATOR"/>
    <property type="match status" value="1"/>
</dbReference>
<protein>
    <submittedName>
        <fullName evidence="5">Quinic acid utilization activator-like protein</fullName>
    </submittedName>
</protein>
<dbReference type="OrthoDB" id="3364175at2759"/>
<dbReference type="PANTHER" id="PTHR47655">
    <property type="entry name" value="QUINIC ACID UTILIZATION ACTIVATOR"/>
    <property type="match status" value="1"/>
</dbReference>
<evidence type="ECO:0000256" key="3">
    <source>
        <dbReference type="SAM" id="MobiDB-lite"/>
    </source>
</evidence>
<dbReference type="Gene3D" id="4.10.240.10">
    <property type="entry name" value="Zn(2)-C6 fungal-type DNA-binding domain"/>
    <property type="match status" value="1"/>
</dbReference>
<evidence type="ECO:0000313" key="5">
    <source>
        <dbReference type="EMBL" id="KFH48783.1"/>
    </source>
</evidence>
<keyword evidence="6" id="KW-1185">Reference proteome</keyword>
<keyword evidence="1" id="KW-0479">Metal-binding</keyword>
<dbReference type="SMART" id="SM00066">
    <property type="entry name" value="GAL4"/>
    <property type="match status" value="1"/>
</dbReference>
<comment type="caution">
    <text evidence="5">The sequence shown here is derived from an EMBL/GenBank/DDBJ whole genome shotgun (WGS) entry which is preliminary data.</text>
</comment>
<evidence type="ECO:0000313" key="6">
    <source>
        <dbReference type="Proteomes" id="UP000029964"/>
    </source>
</evidence>
<organism evidence="5 6">
    <name type="scientific">Hapsidospora chrysogenum (strain ATCC 11550 / CBS 779.69 / DSM 880 / IAM 14645 / JCM 23072 / IMI 49137)</name>
    <name type="common">Acremonium chrysogenum</name>
    <dbReference type="NCBI Taxonomy" id="857340"/>
    <lineage>
        <taxon>Eukaryota</taxon>
        <taxon>Fungi</taxon>
        <taxon>Dikarya</taxon>
        <taxon>Ascomycota</taxon>
        <taxon>Pezizomycotina</taxon>
        <taxon>Sordariomycetes</taxon>
        <taxon>Hypocreomycetidae</taxon>
        <taxon>Hypocreales</taxon>
        <taxon>Bionectriaceae</taxon>
        <taxon>Hapsidospora</taxon>
    </lineage>
</organism>
<dbReference type="InterPro" id="IPR036864">
    <property type="entry name" value="Zn2-C6_fun-type_DNA-bd_sf"/>
</dbReference>
<dbReference type="GO" id="GO:0000981">
    <property type="term" value="F:DNA-binding transcription factor activity, RNA polymerase II-specific"/>
    <property type="evidence" value="ECO:0007669"/>
    <property type="project" value="InterPro"/>
</dbReference>
<feature type="compositionally biased region" description="Polar residues" evidence="3">
    <location>
        <begin position="586"/>
        <end position="595"/>
    </location>
</feature>